<dbReference type="InterPro" id="IPR050256">
    <property type="entry name" value="Glycosyltransferase_2"/>
</dbReference>
<protein>
    <recommendedName>
        <fullName evidence="1">Glycosyltransferase 2-like domain-containing protein</fullName>
    </recommendedName>
</protein>
<gene>
    <name evidence="2" type="ORF">METZ01_LOCUS400952</name>
</gene>
<dbReference type="SUPFAM" id="SSF53448">
    <property type="entry name" value="Nucleotide-diphospho-sugar transferases"/>
    <property type="match status" value="1"/>
</dbReference>
<dbReference type="EMBL" id="UINC01153396">
    <property type="protein sequence ID" value="SVD48098.1"/>
    <property type="molecule type" value="Genomic_DNA"/>
</dbReference>
<dbReference type="Pfam" id="PF00535">
    <property type="entry name" value="Glycos_transf_2"/>
    <property type="match status" value="1"/>
</dbReference>
<name>A0A382VQE3_9ZZZZ</name>
<evidence type="ECO:0000259" key="1">
    <source>
        <dbReference type="Pfam" id="PF00535"/>
    </source>
</evidence>
<reference evidence="2" key="1">
    <citation type="submission" date="2018-05" db="EMBL/GenBank/DDBJ databases">
        <authorList>
            <person name="Lanie J.A."/>
            <person name="Ng W.-L."/>
            <person name="Kazmierczak K.M."/>
            <person name="Andrzejewski T.M."/>
            <person name="Davidsen T.M."/>
            <person name="Wayne K.J."/>
            <person name="Tettelin H."/>
            <person name="Glass J.I."/>
            <person name="Rusch D."/>
            <person name="Podicherti R."/>
            <person name="Tsui H.-C.T."/>
            <person name="Winkler M.E."/>
        </authorList>
    </citation>
    <scope>NUCLEOTIDE SEQUENCE</scope>
</reference>
<accession>A0A382VQE3</accession>
<sequence>MKLSIVIPVYNESATICEVIKRIEAVNGDKEVIIVDDCSTDGTRILLQKYEEREGFEVIYQP</sequence>
<evidence type="ECO:0000313" key="2">
    <source>
        <dbReference type="EMBL" id="SVD48098.1"/>
    </source>
</evidence>
<dbReference type="Gene3D" id="3.90.550.10">
    <property type="entry name" value="Spore Coat Polysaccharide Biosynthesis Protein SpsA, Chain A"/>
    <property type="match status" value="1"/>
</dbReference>
<dbReference type="PANTHER" id="PTHR48090:SF7">
    <property type="entry name" value="RFBJ PROTEIN"/>
    <property type="match status" value="1"/>
</dbReference>
<feature type="non-terminal residue" evidence="2">
    <location>
        <position position="62"/>
    </location>
</feature>
<dbReference type="AlphaFoldDB" id="A0A382VQE3"/>
<dbReference type="InterPro" id="IPR001173">
    <property type="entry name" value="Glyco_trans_2-like"/>
</dbReference>
<feature type="domain" description="Glycosyltransferase 2-like" evidence="1">
    <location>
        <begin position="4"/>
        <end position="62"/>
    </location>
</feature>
<dbReference type="InterPro" id="IPR029044">
    <property type="entry name" value="Nucleotide-diphossugar_trans"/>
</dbReference>
<proteinExistence type="predicted"/>
<organism evidence="2">
    <name type="scientific">marine metagenome</name>
    <dbReference type="NCBI Taxonomy" id="408172"/>
    <lineage>
        <taxon>unclassified sequences</taxon>
        <taxon>metagenomes</taxon>
        <taxon>ecological metagenomes</taxon>
    </lineage>
</organism>
<dbReference type="PANTHER" id="PTHR48090">
    <property type="entry name" value="UNDECAPRENYL-PHOSPHATE 4-DEOXY-4-FORMAMIDO-L-ARABINOSE TRANSFERASE-RELATED"/>
    <property type="match status" value="1"/>
</dbReference>